<reference evidence="1" key="1">
    <citation type="journal article" date="2014" name="Int. J. Syst. Evol. Microbiol.">
        <title>Complete genome sequence of Corynebacterium casei LMG S-19264T (=DSM 44701T), isolated from a smear-ripened cheese.</title>
        <authorList>
            <consortium name="US DOE Joint Genome Institute (JGI-PGF)"/>
            <person name="Walter F."/>
            <person name="Albersmeier A."/>
            <person name="Kalinowski J."/>
            <person name="Ruckert C."/>
        </authorList>
    </citation>
    <scope>NUCLEOTIDE SEQUENCE</scope>
    <source>
        <strain evidence="1">KCTC 23224</strain>
    </source>
</reference>
<reference evidence="1" key="2">
    <citation type="submission" date="2020-09" db="EMBL/GenBank/DDBJ databases">
        <authorList>
            <person name="Sun Q."/>
            <person name="Kim S."/>
        </authorList>
    </citation>
    <scope>NUCLEOTIDE SEQUENCE</scope>
    <source>
        <strain evidence="1">KCTC 23224</strain>
    </source>
</reference>
<sequence length="99" mass="11771">MDKKDLEQAVVLISKDFHLELGEFMSYEELLSKLTKEVTFLLNKDFEKLLQICYRVDLGELTLNRLLHETDPEHMSEEIAKSLINRQLQKIELRRKYSS</sequence>
<dbReference type="EMBL" id="BMYF01000017">
    <property type="protein sequence ID" value="GHB44702.1"/>
    <property type="molecule type" value="Genomic_DNA"/>
</dbReference>
<gene>
    <name evidence="1" type="ORF">GCM10008106_27230</name>
</gene>
<accession>A0A8J3CXK2</accession>
<protein>
    <submittedName>
        <fullName evidence="1">Uncharacterized protein</fullName>
    </submittedName>
</protein>
<dbReference type="AlphaFoldDB" id="A0A8J3CXK2"/>
<name>A0A8J3CXK2_9BACT</name>
<proteinExistence type="predicted"/>
<evidence type="ECO:0000313" key="1">
    <source>
        <dbReference type="EMBL" id="GHB44702.1"/>
    </source>
</evidence>
<dbReference type="RefSeq" id="WP_189583650.1">
    <property type="nucleotide sequence ID" value="NZ_BMYF01000017.1"/>
</dbReference>
<evidence type="ECO:0000313" key="2">
    <source>
        <dbReference type="Proteomes" id="UP000642809"/>
    </source>
</evidence>
<keyword evidence="2" id="KW-1185">Reference proteome</keyword>
<organism evidence="1 2">
    <name type="scientific">Mongoliitalea lutea</name>
    <dbReference type="NCBI Taxonomy" id="849756"/>
    <lineage>
        <taxon>Bacteria</taxon>
        <taxon>Pseudomonadati</taxon>
        <taxon>Bacteroidota</taxon>
        <taxon>Cytophagia</taxon>
        <taxon>Cytophagales</taxon>
        <taxon>Cyclobacteriaceae</taxon>
        <taxon>Mongoliitalea</taxon>
    </lineage>
</organism>
<comment type="caution">
    <text evidence="1">The sequence shown here is derived from an EMBL/GenBank/DDBJ whole genome shotgun (WGS) entry which is preliminary data.</text>
</comment>
<dbReference type="Proteomes" id="UP000642809">
    <property type="component" value="Unassembled WGS sequence"/>
</dbReference>